<gene>
    <name evidence="9" type="primary">FGFBP2</name>
</gene>
<name>A0A6I8NYN4_ORNAN</name>
<evidence type="ECO:0000256" key="6">
    <source>
        <dbReference type="ARBA" id="ARBA00023183"/>
    </source>
</evidence>
<dbReference type="OMA" id="QGKSYWC"/>
<evidence type="ECO:0000256" key="2">
    <source>
        <dbReference type="ARBA" id="ARBA00008326"/>
    </source>
</evidence>
<dbReference type="InterPro" id="IPR010510">
    <property type="entry name" value="FGF1-bd"/>
</dbReference>
<dbReference type="GeneTree" id="ENSGT00940000154372"/>
<reference evidence="9" key="2">
    <citation type="submission" date="2025-08" db="UniProtKB">
        <authorList>
            <consortium name="Ensembl"/>
        </authorList>
    </citation>
    <scope>IDENTIFICATION</scope>
    <source>
        <strain evidence="9">Glennie</strain>
    </source>
</reference>
<dbReference type="FunCoup" id="A0A6I8NYN4">
    <property type="interactions" value="2"/>
</dbReference>
<accession>A0A6I8NYN4</accession>
<dbReference type="Bgee" id="ENSOANG00000039137">
    <property type="expression patterns" value="Expressed in cerebellum and 5 other cell types or tissues"/>
</dbReference>
<sequence length="205" mass="22222">MKLALGFFLVVSYCLGILGQVPKQSKGSSGEDIHFQTKGKDACTANISGQPEIKLRIECKSPGKSYWCEFSGKPTLCRPFTNNPKLYWNQITQELKKLPHACQSVTVLKPSVCQKAPPDAQLRQIASSLKGALRSSTLPKSKETQSGKGTIKKAGKAKTTSPPVIKTTLPGPEAGNDAGSAKIAKEYCWESLHSFCSYIISIFRG</sequence>
<evidence type="ECO:0008006" key="11">
    <source>
        <dbReference type="Google" id="ProtNLM"/>
    </source>
</evidence>
<dbReference type="GO" id="GO:0007267">
    <property type="term" value="P:cell-cell signaling"/>
    <property type="evidence" value="ECO:0000318"/>
    <property type="project" value="GO_Central"/>
</dbReference>
<evidence type="ECO:0000256" key="7">
    <source>
        <dbReference type="SAM" id="MobiDB-lite"/>
    </source>
</evidence>
<feature type="chain" id="PRO_5026166124" description="Fibroblast growth factor binding protein 2" evidence="8">
    <location>
        <begin position="20"/>
        <end position="205"/>
    </location>
</feature>
<dbReference type="AlphaFoldDB" id="A0A6I8NYN4"/>
<feature type="signal peptide" evidence="8">
    <location>
        <begin position="1"/>
        <end position="19"/>
    </location>
</feature>
<evidence type="ECO:0000256" key="5">
    <source>
        <dbReference type="ARBA" id="ARBA00023157"/>
    </source>
</evidence>
<organism evidence="9 10">
    <name type="scientific">Ornithorhynchus anatinus</name>
    <name type="common">Duckbill platypus</name>
    <dbReference type="NCBI Taxonomy" id="9258"/>
    <lineage>
        <taxon>Eukaryota</taxon>
        <taxon>Metazoa</taxon>
        <taxon>Chordata</taxon>
        <taxon>Craniata</taxon>
        <taxon>Vertebrata</taxon>
        <taxon>Euteleostomi</taxon>
        <taxon>Mammalia</taxon>
        <taxon>Monotremata</taxon>
        <taxon>Ornithorhynchidae</taxon>
        <taxon>Ornithorhynchus</taxon>
    </lineage>
</organism>
<keyword evidence="5" id="KW-1015">Disulfide bond</keyword>
<evidence type="ECO:0000256" key="8">
    <source>
        <dbReference type="SAM" id="SignalP"/>
    </source>
</evidence>
<evidence type="ECO:0000256" key="4">
    <source>
        <dbReference type="ARBA" id="ARBA00022729"/>
    </source>
</evidence>
<keyword evidence="6" id="KW-0340">Growth factor binding</keyword>
<dbReference type="Ensembl" id="ENSOANT00000064064.1">
    <property type="protein sequence ID" value="ENSOANP00000045921.1"/>
    <property type="gene ID" value="ENSOANG00000039137.1"/>
</dbReference>
<evidence type="ECO:0000256" key="3">
    <source>
        <dbReference type="ARBA" id="ARBA00022525"/>
    </source>
</evidence>
<evidence type="ECO:0000313" key="9">
    <source>
        <dbReference type="Ensembl" id="ENSOANP00000045921.1"/>
    </source>
</evidence>
<evidence type="ECO:0000256" key="1">
    <source>
        <dbReference type="ARBA" id="ARBA00004613"/>
    </source>
</evidence>
<reference evidence="9 10" key="1">
    <citation type="journal article" date="2008" name="Nature">
        <title>Genome analysis of the platypus reveals unique signatures of evolution.</title>
        <authorList>
            <person name="Warren W.C."/>
            <person name="Hillier L.W."/>
            <person name="Marshall Graves J.A."/>
            <person name="Birney E."/>
            <person name="Ponting C.P."/>
            <person name="Grutzner F."/>
            <person name="Belov K."/>
            <person name="Miller W."/>
            <person name="Clarke L."/>
            <person name="Chinwalla A.T."/>
            <person name="Yang S.P."/>
            <person name="Heger A."/>
            <person name="Locke D.P."/>
            <person name="Miethke P."/>
            <person name="Waters P.D."/>
            <person name="Veyrunes F."/>
            <person name="Fulton L."/>
            <person name="Fulton B."/>
            <person name="Graves T."/>
            <person name="Wallis J."/>
            <person name="Puente X.S."/>
            <person name="Lopez-Otin C."/>
            <person name="Ordonez G.R."/>
            <person name="Eichler E.E."/>
            <person name="Chen L."/>
            <person name="Cheng Z."/>
            <person name="Deakin J.E."/>
            <person name="Alsop A."/>
            <person name="Thompson K."/>
            <person name="Kirby P."/>
            <person name="Papenfuss A.T."/>
            <person name="Wakefield M.J."/>
            <person name="Olender T."/>
            <person name="Lancet D."/>
            <person name="Huttley G.A."/>
            <person name="Smit A.F."/>
            <person name="Pask A."/>
            <person name="Temple-Smith P."/>
            <person name="Batzer M.A."/>
            <person name="Walker J.A."/>
            <person name="Konkel M.K."/>
            <person name="Harris R.S."/>
            <person name="Whittington C.M."/>
            <person name="Wong E.S."/>
            <person name="Gemmell N.J."/>
            <person name="Buschiazzo E."/>
            <person name="Vargas Jentzsch I.M."/>
            <person name="Merkel A."/>
            <person name="Schmitz J."/>
            <person name="Zemann A."/>
            <person name="Churakov G."/>
            <person name="Kriegs J.O."/>
            <person name="Brosius J."/>
            <person name="Murchison E.P."/>
            <person name="Sachidanandam R."/>
            <person name="Smith C."/>
            <person name="Hannon G.J."/>
            <person name="Tsend-Ayush E."/>
            <person name="McMillan D."/>
            <person name="Attenborough R."/>
            <person name="Rens W."/>
            <person name="Ferguson-Smith M."/>
            <person name="Lefevre C.M."/>
            <person name="Sharp J.A."/>
            <person name="Nicholas K.R."/>
            <person name="Ray D.A."/>
            <person name="Kube M."/>
            <person name="Reinhardt R."/>
            <person name="Pringle T.H."/>
            <person name="Taylor J."/>
            <person name="Jones R.C."/>
            <person name="Nixon B."/>
            <person name="Dacheux J.L."/>
            <person name="Niwa H."/>
            <person name="Sekita Y."/>
            <person name="Huang X."/>
            <person name="Stark A."/>
            <person name="Kheradpour P."/>
            <person name="Kellis M."/>
            <person name="Flicek P."/>
            <person name="Chen Y."/>
            <person name="Webber C."/>
            <person name="Hardison R."/>
            <person name="Nelson J."/>
            <person name="Hallsworth-Pepin K."/>
            <person name="Delehaunty K."/>
            <person name="Markovic C."/>
            <person name="Minx P."/>
            <person name="Feng Y."/>
            <person name="Kremitzki C."/>
            <person name="Mitreva M."/>
            <person name="Glasscock J."/>
            <person name="Wylie T."/>
            <person name="Wohldmann P."/>
            <person name="Thiru P."/>
            <person name="Nhan M.N."/>
            <person name="Pohl C.S."/>
            <person name="Smith S.M."/>
            <person name="Hou S."/>
            <person name="Nefedov M."/>
            <person name="de Jong P.J."/>
            <person name="Renfree M.B."/>
            <person name="Mardis E.R."/>
            <person name="Wilson R.K."/>
        </authorList>
    </citation>
    <scope>NUCLEOTIDE SEQUENCE [LARGE SCALE GENOMIC DNA]</scope>
    <source>
        <strain evidence="9 10">Glennie</strain>
    </source>
</reference>
<reference evidence="9" key="3">
    <citation type="submission" date="2025-09" db="UniProtKB">
        <authorList>
            <consortium name="Ensembl"/>
        </authorList>
    </citation>
    <scope>IDENTIFICATION</scope>
    <source>
        <strain evidence="9">Glennie</strain>
    </source>
</reference>
<dbReference type="Pfam" id="PF06473">
    <property type="entry name" value="FGF-BP1"/>
    <property type="match status" value="1"/>
</dbReference>
<dbReference type="InParanoid" id="A0A6I8NYN4"/>
<dbReference type="GO" id="GO:0005576">
    <property type="term" value="C:extracellular region"/>
    <property type="evidence" value="ECO:0007669"/>
    <property type="project" value="UniProtKB-SubCell"/>
</dbReference>
<keyword evidence="3" id="KW-0964">Secreted</keyword>
<dbReference type="PANTHER" id="PTHR15258:SF1">
    <property type="entry name" value="FIBROBLAST GROWTH FACTOR-BINDING PROTEIN 2"/>
    <property type="match status" value="1"/>
</dbReference>
<feature type="region of interest" description="Disordered" evidence="7">
    <location>
        <begin position="133"/>
        <end position="178"/>
    </location>
</feature>
<comment type="subcellular location">
    <subcellularLocation>
        <location evidence="1">Secreted</location>
    </subcellularLocation>
</comment>
<dbReference type="Proteomes" id="UP000002279">
    <property type="component" value="Chromosome 4"/>
</dbReference>
<evidence type="ECO:0000313" key="10">
    <source>
        <dbReference type="Proteomes" id="UP000002279"/>
    </source>
</evidence>
<proteinExistence type="inferred from homology"/>
<protein>
    <recommendedName>
        <fullName evidence="11">Fibroblast growth factor binding protein 2</fullName>
    </recommendedName>
</protein>
<dbReference type="PANTHER" id="PTHR15258">
    <property type="entry name" value="FGF BINDING PROTEIN-RELATED"/>
    <property type="match status" value="1"/>
</dbReference>
<keyword evidence="10" id="KW-1185">Reference proteome</keyword>
<comment type="similarity">
    <text evidence="2">Belongs to the fibroblast growth factor-binding protein family.</text>
</comment>
<keyword evidence="4 8" id="KW-0732">Signal</keyword>
<dbReference type="GO" id="GO:0019838">
    <property type="term" value="F:growth factor binding"/>
    <property type="evidence" value="ECO:0000318"/>
    <property type="project" value="GO_Central"/>
</dbReference>